<dbReference type="Gene3D" id="3.40.50.150">
    <property type="entry name" value="Vaccinia Virus protein VP39"/>
    <property type="match status" value="1"/>
</dbReference>
<feature type="domain" description="Methyltransferase" evidence="1">
    <location>
        <begin position="118"/>
        <end position="243"/>
    </location>
</feature>
<gene>
    <name evidence="2" type="ORF">EDF87_107185</name>
</gene>
<comment type="caution">
    <text evidence="2">The sequence shown here is derived from an EMBL/GenBank/DDBJ whole genome shotgun (WGS) entry which is preliminary data.</text>
</comment>
<organism evidence="2 3">
    <name type="scientific">Pseudomonas helmanticensis</name>
    <dbReference type="NCBI Taxonomy" id="1471381"/>
    <lineage>
        <taxon>Bacteria</taxon>
        <taxon>Pseudomonadati</taxon>
        <taxon>Pseudomonadota</taxon>
        <taxon>Gammaproteobacteria</taxon>
        <taxon>Pseudomonadales</taxon>
        <taxon>Pseudomonadaceae</taxon>
        <taxon>Pseudomonas</taxon>
    </lineage>
</organism>
<evidence type="ECO:0000313" key="3">
    <source>
        <dbReference type="Proteomes" id="UP000295804"/>
    </source>
</evidence>
<dbReference type="InterPro" id="IPR029063">
    <property type="entry name" value="SAM-dependent_MTases_sf"/>
</dbReference>
<dbReference type="GO" id="GO:0008168">
    <property type="term" value="F:methyltransferase activity"/>
    <property type="evidence" value="ECO:0007669"/>
    <property type="project" value="UniProtKB-KW"/>
</dbReference>
<dbReference type="AlphaFoldDB" id="A0A4R7VCE7"/>
<dbReference type="RefSeq" id="WP_134176233.1">
    <property type="nucleotide sequence ID" value="NZ_SOCQ01000007.1"/>
</dbReference>
<dbReference type="GO" id="GO:0032259">
    <property type="term" value="P:methylation"/>
    <property type="evidence" value="ECO:0007669"/>
    <property type="project" value="UniProtKB-KW"/>
</dbReference>
<evidence type="ECO:0000313" key="2">
    <source>
        <dbReference type="EMBL" id="TDV46764.1"/>
    </source>
</evidence>
<keyword evidence="2" id="KW-0489">Methyltransferase</keyword>
<dbReference type="Proteomes" id="UP000295804">
    <property type="component" value="Unassembled WGS sequence"/>
</dbReference>
<dbReference type="Pfam" id="PF13679">
    <property type="entry name" value="Methyltransf_32"/>
    <property type="match status" value="1"/>
</dbReference>
<keyword evidence="2" id="KW-0808">Transferase</keyword>
<dbReference type="EMBL" id="SOCQ01000007">
    <property type="protein sequence ID" value="TDV46764.1"/>
    <property type="molecule type" value="Genomic_DNA"/>
</dbReference>
<evidence type="ECO:0000259" key="1">
    <source>
        <dbReference type="Pfam" id="PF13679"/>
    </source>
</evidence>
<protein>
    <submittedName>
        <fullName evidence="2">Methyltransferase family protein</fullName>
    </submittedName>
</protein>
<sequence length="411" mass="45335">MPAKGADISHVLTGEDLLARFSALDAFMIEHQALWKPRPFTHLSLAWEASYPELALWLRGRSLEDAESAHNQPADLVDAPEPFASLAALSAELSAVGELPGHALEAAGHRLNVDVPGRKWQQIEAFASRLAFVSQPTHWLDWCSGKGHLGRRLLSEGQQLTCVEYDPALVASGQALSQRHHLHALHVEQDVLAADASTVLSAQHTPVALHACGDLHVRLMQLASAAGCTLMAIAPCCYNRINSNEYQALSSVGLRSVLQLSLEDLALPMSETVTAGARVRRQRDTSMARRLAFDLLQRQVRGIDEYLPTPSLPSAWLDKTFADYCRDLAALKELSTIGSPDWSTLEAAGWQRLAEVRNLELLRGLFRRPLELWLNLDRALFLVEQGYVVRLGTFCDTSLTPRNLLLLAERA</sequence>
<proteinExistence type="predicted"/>
<name>A0A4R7VCE7_9PSED</name>
<dbReference type="InterPro" id="IPR025714">
    <property type="entry name" value="Methyltranfer_dom"/>
</dbReference>
<reference evidence="2 3" key="1">
    <citation type="submission" date="2019-03" db="EMBL/GenBank/DDBJ databases">
        <title>Genomic analyses of the natural microbiome of Caenorhabditis elegans.</title>
        <authorList>
            <person name="Samuel B."/>
        </authorList>
    </citation>
    <scope>NUCLEOTIDE SEQUENCE [LARGE SCALE GENOMIC DNA]</scope>
    <source>
        <strain evidence="2 3">BIGb0525</strain>
    </source>
</reference>
<dbReference type="PANTHER" id="PTHR13369">
    <property type="match status" value="1"/>
</dbReference>
<dbReference type="SUPFAM" id="SSF53335">
    <property type="entry name" value="S-adenosyl-L-methionine-dependent methyltransferases"/>
    <property type="match status" value="1"/>
</dbReference>
<accession>A0A4R7VCE7</accession>
<dbReference type="PANTHER" id="PTHR13369:SF0">
    <property type="entry name" value="GLUTATHIONE S-TRANSFERASE C-TERMINAL DOMAIN-CONTAINING PROTEIN"/>
    <property type="match status" value="1"/>
</dbReference>